<evidence type="ECO:0000313" key="7">
    <source>
        <dbReference type="EMBL" id="KAL2321964.1"/>
    </source>
</evidence>
<gene>
    <name evidence="7" type="ORF">Fmac_026343</name>
</gene>
<dbReference type="Pfam" id="PF05938">
    <property type="entry name" value="Self-incomp_S1"/>
    <property type="match status" value="1"/>
</dbReference>
<evidence type="ECO:0000313" key="8">
    <source>
        <dbReference type="Proteomes" id="UP001603857"/>
    </source>
</evidence>
<comment type="similarity">
    <text evidence="2 6">Belongs to the plant self-incompatibility (S1) protein family.</text>
</comment>
<name>A0ABD1LEL2_9FABA</name>
<dbReference type="PANTHER" id="PTHR31232:SF43">
    <property type="entry name" value="S-PROTEIN HOMOLOG 29-RELATED"/>
    <property type="match status" value="1"/>
</dbReference>
<dbReference type="InterPro" id="IPR010264">
    <property type="entry name" value="Self-incomp_S1"/>
</dbReference>
<proteinExistence type="inferred from homology"/>
<accession>A0ABD1LEL2</accession>
<dbReference type="Proteomes" id="UP001603857">
    <property type="component" value="Unassembled WGS sequence"/>
</dbReference>
<dbReference type="GO" id="GO:0060320">
    <property type="term" value="P:rejection of self pollen"/>
    <property type="evidence" value="ECO:0007669"/>
    <property type="project" value="UniProtKB-KW"/>
</dbReference>
<evidence type="ECO:0000256" key="4">
    <source>
        <dbReference type="ARBA" id="ARBA00022525"/>
    </source>
</evidence>
<keyword evidence="5 6" id="KW-0732">Signal</keyword>
<evidence type="ECO:0000256" key="5">
    <source>
        <dbReference type="ARBA" id="ARBA00022729"/>
    </source>
</evidence>
<reference evidence="7 8" key="1">
    <citation type="submission" date="2024-08" db="EMBL/GenBank/DDBJ databases">
        <title>Insights into the chromosomal genome structure of Flemingia macrophylla.</title>
        <authorList>
            <person name="Ding Y."/>
            <person name="Zhao Y."/>
            <person name="Bi W."/>
            <person name="Wu M."/>
            <person name="Zhao G."/>
            <person name="Gong Y."/>
            <person name="Li W."/>
            <person name="Zhang P."/>
        </authorList>
    </citation>
    <scope>NUCLEOTIDE SEQUENCE [LARGE SCALE GENOMIC DNA]</scope>
    <source>
        <strain evidence="7">DYQJB</strain>
        <tissue evidence="7">Leaf</tissue>
    </source>
</reference>
<evidence type="ECO:0000256" key="1">
    <source>
        <dbReference type="ARBA" id="ARBA00004613"/>
    </source>
</evidence>
<protein>
    <recommendedName>
        <fullName evidence="6">S-protein homolog</fullName>
    </recommendedName>
</protein>
<keyword evidence="3 6" id="KW-0713">Self-incompatibility</keyword>
<organism evidence="7 8">
    <name type="scientific">Flemingia macrophylla</name>
    <dbReference type="NCBI Taxonomy" id="520843"/>
    <lineage>
        <taxon>Eukaryota</taxon>
        <taxon>Viridiplantae</taxon>
        <taxon>Streptophyta</taxon>
        <taxon>Embryophyta</taxon>
        <taxon>Tracheophyta</taxon>
        <taxon>Spermatophyta</taxon>
        <taxon>Magnoliopsida</taxon>
        <taxon>eudicotyledons</taxon>
        <taxon>Gunneridae</taxon>
        <taxon>Pentapetalae</taxon>
        <taxon>rosids</taxon>
        <taxon>fabids</taxon>
        <taxon>Fabales</taxon>
        <taxon>Fabaceae</taxon>
        <taxon>Papilionoideae</taxon>
        <taxon>50 kb inversion clade</taxon>
        <taxon>NPAAA clade</taxon>
        <taxon>indigoferoid/millettioid clade</taxon>
        <taxon>Phaseoleae</taxon>
        <taxon>Flemingia</taxon>
    </lineage>
</organism>
<evidence type="ECO:0000256" key="3">
    <source>
        <dbReference type="ARBA" id="ARBA00022471"/>
    </source>
</evidence>
<dbReference type="GO" id="GO:0005576">
    <property type="term" value="C:extracellular region"/>
    <property type="evidence" value="ECO:0007669"/>
    <property type="project" value="UniProtKB-SubCell"/>
</dbReference>
<evidence type="ECO:0000256" key="6">
    <source>
        <dbReference type="RuleBase" id="RU367044"/>
    </source>
</evidence>
<dbReference type="AlphaFoldDB" id="A0ABD1LEL2"/>
<dbReference type="EMBL" id="JBGMDY010000009">
    <property type="protein sequence ID" value="KAL2321964.1"/>
    <property type="molecule type" value="Genomic_DNA"/>
</dbReference>
<feature type="chain" id="PRO_5044529110" description="S-protein homolog" evidence="6">
    <location>
        <begin position="19"/>
        <end position="144"/>
    </location>
</feature>
<evidence type="ECO:0000256" key="2">
    <source>
        <dbReference type="ARBA" id="ARBA00005581"/>
    </source>
</evidence>
<keyword evidence="8" id="KW-1185">Reference proteome</keyword>
<sequence>MIALLLAVIALRVHVGFALLIKDVEVSITNDFSISPADFLVVRCQSGTDDTGFHTLAVGETFSFSFLTVTFIKRVLFFCSFYWPDQKYLHHFDIYKQQRDSCTSCMWKIRKDGPWDYTDKNAFKCYPWNPQNMDMSASNITSKL</sequence>
<comment type="caution">
    <text evidence="7">The sequence shown here is derived from an EMBL/GenBank/DDBJ whole genome shotgun (WGS) entry which is preliminary data.</text>
</comment>
<dbReference type="PANTHER" id="PTHR31232">
    <property type="match status" value="1"/>
</dbReference>
<keyword evidence="4 6" id="KW-0964">Secreted</keyword>
<feature type="signal peptide" evidence="6">
    <location>
        <begin position="1"/>
        <end position="18"/>
    </location>
</feature>
<comment type="subcellular location">
    <subcellularLocation>
        <location evidence="1 6">Secreted</location>
    </subcellularLocation>
</comment>